<gene>
    <name evidence="8" type="ORF">RQP50_04905</name>
</gene>
<protein>
    <submittedName>
        <fullName evidence="8">Peptide ABC transporter substrate-binding protein</fullName>
    </submittedName>
</protein>
<feature type="compositionally biased region" description="Basic and acidic residues" evidence="5">
    <location>
        <begin position="36"/>
        <end position="56"/>
    </location>
</feature>
<dbReference type="GO" id="GO:0042597">
    <property type="term" value="C:periplasmic space"/>
    <property type="evidence" value="ECO:0007669"/>
    <property type="project" value="UniProtKB-ARBA"/>
</dbReference>
<evidence type="ECO:0000313" key="8">
    <source>
        <dbReference type="EMBL" id="MDT8975582.1"/>
    </source>
</evidence>
<dbReference type="InterPro" id="IPR039424">
    <property type="entry name" value="SBP_5"/>
</dbReference>
<dbReference type="PANTHER" id="PTHR30290">
    <property type="entry name" value="PERIPLASMIC BINDING COMPONENT OF ABC TRANSPORTER"/>
    <property type="match status" value="1"/>
</dbReference>
<dbReference type="SUPFAM" id="SSF53850">
    <property type="entry name" value="Periplasmic binding protein-like II"/>
    <property type="match status" value="1"/>
</dbReference>
<dbReference type="CDD" id="cd08504">
    <property type="entry name" value="PBP2_OppA"/>
    <property type="match status" value="1"/>
</dbReference>
<dbReference type="Proteomes" id="UP001250538">
    <property type="component" value="Unassembled WGS sequence"/>
</dbReference>
<feature type="signal peptide" evidence="6">
    <location>
        <begin position="1"/>
        <end position="21"/>
    </location>
</feature>
<evidence type="ECO:0000256" key="1">
    <source>
        <dbReference type="ARBA" id="ARBA00004193"/>
    </source>
</evidence>
<dbReference type="InterPro" id="IPR023765">
    <property type="entry name" value="SBP_5_CS"/>
</dbReference>
<feature type="chain" id="PRO_5042563655" evidence="6">
    <location>
        <begin position="22"/>
        <end position="596"/>
    </location>
</feature>
<feature type="region of interest" description="Disordered" evidence="5">
    <location>
        <begin position="27"/>
        <end position="56"/>
    </location>
</feature>
<dbReference type="PANTHER" id="PTHR30290:SF10">
    <property type="entry name" value="PERIPLASMIC OLIGOPEPTIDE-BINDING PROTEIN-RELATED"/>
    <property type="match status" value="1"/>
</dbReference>
<comment type="caution">
    <text evidence="8">The sequence shown here is derived from an EMBL/GenBank/DDBJ whole genome shotgun (WGS) entry which is preliminary data.</text>
</comment>
<comment type="similarity">
    <text evidence="2">Belongs to the bacterial solute-binding protein 5 family.</text>
</comment>
<keyword evidence="4 6" id="KW-0732">Signal</keyword>
<evidence type="ECO:0000256" key="2">
    <source>
        <dbReference type="ARBA" id="ARBA00005695"/>
    </source>
</evidence>
<evidence type="ECO:0000256" key="5">
    <source>
        <dbReference type="SAM" id="MobiDB-lite"/>
    </source>
</evidence>
<evidence type="ECO:0000256" key="3">
    <source>
        <dbReference type="ARBA" id="ARBA00022448"/>
    </source>
</evidence>
<evidence type="ECO:0000259" key="7">
    <source>
        <dbReference type="Pfam" id="PF00496"/>
    </source>
</evidence>
<comment type="subcellular location">
    <subcellularLocation>
        <location evidence="1">Cell membrane</location>
        <topology evidence="1">Lipid-anchor</topology>
    </subcellularLocation>
</comment>
<dbReference type="Pfam" id="PF00496">
    <property type="entry name" value="SBP_bac_5"/>
    <property type="match status" value="1"/>
</dbReference>
<dbReference type="GO" id="GO:1904680">
    <property type="term" value="F:peptide transmembrane transporter activity"/>
    <property type="evidence" value="ECO:0007669"/>
    <property type="project" value="TreeGrafter"/>
</dbReference>
<dbReference type="Gene3D" id="3.40.190.10">
    <property type="entry name" value="Periplasmic binding protein-like II"/>
    <property type="match status" value="1"/>
</dbReference>
<evidence type="ECO:0000256" key="6">
    <source>
        <dbReference type="SAM" id="SignalP"/>
    </source>
</evidence>
<keyword evidence="9" id="KW-1185">Reference proteome</keyword>
<keyword evidence="3" id="KW-0813">Transport</keyword>
<reference evidence="9" key="1">
    <citation type="submission" date="2023-09" db="EMBL/GenBank/DDBJ databases">
        <title>Paenibacillus sp. chi10 Genome sequencing and assembly.</title>
        <authorList>
            <person name="Kim I."/>
        </authorList>
    </citation>
    <scope>NUCLEOTIDE SEQUENCE [LARGE SCALE GENOMIC DNA]</scope>
    <source>
        <strain evidence="9">chi10</strain>
    </source>
</reference>
<dbReference type="InterPro" id="IPR000914">
    <property type="entry name" value="SBP_5_dom"/>
</dbReference>
<evidence type="ECO:0000313" key="9">
    <source>
        <dbReference type="Proteomes" id="UP001250538"/>
    </source>
</evidence>
<feature type="domain" description="Solute-binding protein family 5" evidence="7">
    <location>
        <begin position="114"/>
        <end position="509"/>
    </location>
</feature>
<proteinExistence type="inferred from homology"/>
<dbReference type="RefSeq" id="WP_072729759.1">
    <property type="nucleotide sequence ID" value="NZ_JAVYAA010000001.1"/>
</dbReference>
<accession>A0AAJ2N2W1</accession>
<sequence>MKLPKKPFLVVLAIMMMLTFAGCTSGSGNAGQENQGSKENEGKVATESKGTASDKPKVLRLATMSADTFNQHTSNSAETTDMMKYIYGNLLEIIYDEPTDNIKFVGNHAVDLPTTTDNKVWTFKLKEGLKWTDGTPINAKTYEYSYKMLLDPKLANKNSYVLFDDIPIVNANKYFKGEAKWEDVGIKAKDDTTLELTLESELPEIDIYSNFTVTANSPTSPVHEKLYESGMKPDRSETTYGTTVEQVPSSGTYRLTEWVRDQHHTFEKNPDAPLAAIYKPDRIETRVVTESSTRVQLWEKGEIDSVSISGEQFDKYGEDPRVVYTEADGVWGFYINSESDSNPILKNNDFRKALYYGLDRDKITKGIFKTFKSAPYYISTICIVGDYTEGKRYRDSEEGKLAVAPGTGYEPDKAKEFFEKAYQANGSKKITIEITYFDAQETMKRTAEVTQEMYENLFGKDKLAIKLRAMPPRSAYDAYKEGKYELGIGSMTQNAFNPWSSLKVWTKDFPNRNHRFSSDAFDALQKRTTTGDLLLKPEERLKALGEMEKMLADYVPQIPVFQNNNAVIYLDRIHLATKGKYFPEVRFAILQADIVD</sequence>
<dbReference type="Gene3D" id="3.10.105.10">
    <property type="entry name" value="Dipeptide-binding Protein, Domain 3"/>
    <property type="match status" value="1"/>
</dbReference>
<dbReference type="EMBL" id="JAVYAA010000001">
    <property type="protein sequence ID" value="MDT8975582.1"/>
    <property type="molecule type" value="Genomic_DNA"/>
</dbReference>
<dbReference type="PIRSF" id="PIRSF002741">
    <property type="entry name" value="MppA"/>
    <property type="match status" value="1"/>
</dbReference>
<dbReference type="GO" id="GO:0015833">
    <property type="term" value="P:peptide transport"/>
    <property type="evidence" value="ECO:0007669"/>
    <property type="project" value="TreeGrafter"/>
</dbReference>
<dbReference type="PROSITE" id="PS01040">
    <property type="entry name" value="SBP_BACTERIAL_5"/>
    <property type="match status" value="1"/>
</dbReference>
<dbReference type="Gene3D" id="3.90.76.10">
    <property type="entry name" value="Dipeptide-binding Protein, Domain 1"/>
    <property type="match status" value="1"/>
</dbReference>
<dbReference type="AlphaFoldDB" id="A0AAJ2N2W1"/>
<evidence type="ECO:0000256" key="4">
    <source>
        <dbReference type="ARBA" id="ARBA00022729"/>
    </source>
</evidence>
<dbReference type="InterPro" id="IPR030678">
    <property type="entry name" value="Peptide/Ni-bd"/>
</dbReference>
<name>A0AAJ2N2W1_9BACL</name>
<organism evidence="8 9">
    <name type="scientific">Paenibacillus suaedae</name>
    <dbReference type="NCBI Taxonomy" id="3077233"/>
    <lineage>
        <taxon>Bacteria</taxon>
        <taxon>Bacillati</taxon>
        <taxon>Bacillota</taxon>
        <taxon>Bacilli</taxon>
        <taxon>Bacillales</taxon>
        <taxon>Paenibacillaceae</taxon>
        <taxon>Paenibacillus</taxon>
    </lineage>
</organism>
<dbReference type="PROSITE" id="PS51257">
    <property type="entry name" value="PROKAR_LIPOPROTEIN"/>
    <property type="match status" value="1"/>
</dbReference>
<dbReference type="GO" id="GO:0043190">
    <property type="term" value="C:ATP-binding cassette (ABC) transporter complex"/>
    <property type="evidence" value="ECO:0007669"/>
    <property type="project" value="InterPro"/>
</dbReference>